<feature type="region of interest" description="Disordered" evidence="1">
    <location>
        <begin position="1"/>
        <end position="22"/>
    </location>
</feature>
<dbReference type="EMBL" id="CR522870">
    <property type="protein sequence ID" value="CAG36389.1"/>
    <property type="molecule type" value="Genomic_DNA"/>
</dbReference>
<name>Q6AMN6_DESPS</name>
<dbReference type="Gene3D" id="3.30.160.170">
    <property type="entry name" value="FlaG-like"/>
    <property type="match status" value="1"/>
</dbReference>
<dbReference type="PANTHER" id="PTHR37166">
    <property type="entry name" value="PROTEIN FLAG"/>
    <property type="match status" value="1"/>
</dbReference>
<dbReference type="eggNOG" id="COG1334">
    <property type="taxonomic scope" value="Bacteria"/>
</dbReference>
<dbReference type="SUPFAM" id="SSF160214">
    <property type="entry name" value="FlaG-like"/>
    <property type="match status" value="1"/>
</dbReference>
<dbReference type="AlphaFoldDB" id="Q6AMN6"/>
<dbReference type="Proteomes" id="UP000000602">
    <property type="component" value="Chromosome"/>
</dbReference>
<proteinExistence type="predicted"/>
<keyword evidence="2" id="KW-0969">Cilium</keyword>
<evidence type="ECO:0000313" key="3">
    <source>
        <dbReference type="Proteomes" id="UP000000602"/>
    </source>
</evidence>
<evidence type="ECO:0000313" key="2">
    <source>
        <dbReference type="EMBL" id="CAG36389.1"/>
    </source>
</evidence>
<evidence type="ECO:0000256" key="1">
    <source>
        <dbReference type="SAM" id="MobiDB-lite"/>
    </source>
</evidence>
<dbReference type="KEGG" id="dps:DP1660"/>
<dbReference type="RefSeq" id="WP_011188901.1">
    <property type="nucleotide sequence ID" value="NC_006138.1"/>
</dbReference>
<dbReference type="OrthoDB" id="5516677at2"/>
<keyword evidence="3" id="KW-1185">Reference proteome</keyword>
<dbReference type="InterPro" id="IPR005186">
    <property type="entry name" value="FlaG"/>
</dbReference>
<sequence>MIVDSSTIQGNSNQNSLRPADEIDLKRRAQEKSDLAQADADEQKDLQPEELLDQIKSITEDGLYSVRFEKNVDSNSMVIKILDAKTDEVLRQVPSEEILNLRKQLAGLQGNIIDTKK</sequence>
<keyword evidence="2" id="KW-0966">Cell projection</keyword>
<dbReference type="STRING" id="177439.DP1660"/>
<organism evidence="2 3">
    <name type="scientific">Desulfotalea psychrophila (strain LSv54 / DSM 12343)</name>
    <dbReference type="NCBI Taxonomy" id="177439"/>
    <lineage>
        <taxon>Bacteria</taxon>
        <taxon>Pseudomonadati</taxon>
        <taxon>Thermodesulfobacteriota</taxon>
        <taxon>Desulfobulbia</taxon>
        <taxon>Desulfobulbales</taxon>
        <taxon>Desulfocapsaceae</taxon>
        <taxon>Desulfotalea</taxon>
    </lineage>
</organism>
<reference evidence="3" key="1">
    <citation type="journal article" date="2004" name="Environ. Microbiol.">
        <title>The genome of Desulfotalea psychrophila, a sulfate-reducing bacterium from permanently cold Arctic sediments.</title>
        <authorList>
            <person name="Rabus R."/>
            <person name="Ruepp A."/>
            <person name="Frickey T."/>
            <person name="Rattei T."/>
            <person name="Fartmann B."/>
            <person name="Stark M."/>
            <person name="Bauer M."/>
            <person name="Zibat A."/>
            <person name="Lombardot T."/>
            <person name="Becker I."/>
            <person name="Amann J."/>
            <person name="Gellner K."/>
            <person name="Teeling H."/>
            <person name="Leuschner W.D."/>
            <person name="Gloeckner F.-O."/>
            <person name="Lupas A.N."/>
            <person name="Amann R."/>
            <person name="Klenk H.-P."/>
        </authorList>
    </citation>
    <scope>NUCLEOTIDE SEQUENCE [LARGE SCALE GENOMIC DNA]</scope>
    <source>
        <strain evidence="3">DSM 12343 / LSv54</strain>
    </source>
</reference>
<dbReference type="Pfam" id="PF03646">
    <property type="entry name" value="FlaG"/>
    <property type="match status" value="1"/>
</dbReference>
<feature type="region of interest" description="Disordered" evidence="1">
    <location>
        <begin position="29"/>
        <end position="48"/>
    </location>
</feature>
<gene>
    <name evidence="2" type="ordered locus">DP1660</name>
</gene>
<protein>
    <submittedName>
        <fullName evidence="2">Related to flagellar protein FlaG</fullName>
    </submittedName>
</protein>
<accession>Q6AMN6</accession>
<dbReference type="PANTHER" id="PTHR37166:SF1">
    <property type="entry name" value="PROTEIN FLAG"/>
    <property type="match status" value="1"/>
</dbReference>
<feature type="compositionally biased region" description="Polar residues" evidence="1">
    <location>
        <begin position="1"/>
        <end position="17"/>
    </location>
</feature>
<dbReference type="HOGENOM" id="CLU_166736_0_0_7"/>
<keyword evidence="2" id="KW-0282">Flagellum</keyword>
<dbReference type="InterPro" id="IPR035924">
    <property type="entry name" value="FlaG-like_sf"/>
</dbReference>